<dbReference type="PANTHER" id="PTHR30531">
    <property type="entry name" value="FLAGELLAR BIOSYNTHETIC PROTEIN FLHB"/>
    <property type="match status" value="1"/>
</dbReference>
<keyword evidence="4" id="KW-1185">Reference proteome</keyword>
<name>A0A511YZI3_9CELL</name>
<keyword evidence="3" id="KW-0969">Cilium</keyword>
<keyword evidence="2" id="KW-0472">Membrane</keyword>
<dbReference type="RefSeq" id="WP_034248345.1">
    <property type="nucleotide sequence ID" value="NZ_BJYK01000008.1"/>
</dbReference>
<dbReference type="Pfam" id="PF01312">
    <property type="entry name" value="Bac_export_2"/>
    <property type="match status" value="1"/>
</dbReference>
<organism evidence="3 4">
    <name type="scientific">Actinotalea fermentans</name>
    <dbReference type="NCBI Taxonomy" id="43671"/>
    <lineage>
        <taxon>Bacteria</taxon>
        <taxon>Bacillati</taxon>
        <taxon>Actinomycetota</taxon>
        <taxon>Actinomycetes</taxon>
        <taxon>Micrococcales</taxon>
        <taxon>Cellulomonadaceae</taxon>
        <taxon>Actinotalea</taxon>
    </lineage>
</organism>
<feature type="compositionally biased region" description="Basic and acidic residues" evidence="1">
    <location>
        <begin position="1"/>
        <end position="16"/>
    </location>
</feature>
<dbReference type="SUPFAM" id="SSF160544">
    <property type="entry name" value="EscU C-terminal domain-like"/>
    <property type="match status" value="1"/>
</dbReference>
<reference evidence="3 4" key="1">
    <citation type="submission" date="2019-07" db="EMBL/GenBank/DDBJ databases">
        <title>Whole genome shotgun sequence of Actinotalea fermentans NBRC 105374.</title>
        <authorList>
            <person name="Hosoyama A."/>
            <person name="Uohara A."/>
            <person name="Ohji S."/>
            <person name="Ichikawa N."/>
        </authorList>
    </citation>
    <scope>NUCLEOTIDE SEQUENCE [LARGE SCALE GENOMIC DNA]</scope>
    <source>
        <strain evidence="3 4">NBRC 105374</strain>
    </source>
</reference>
<protein>
    <submittedName>
        <fullName evidence="3">Flagellar biosynthesis protein FlhB</fullName>
    </submittedName>
</protein>
<feature type="region of interest" description="Disordered" evidence="1">
    <location>
        <begin position="1"/>
        <end position="24"/>
    </location>
</feature>
<proteinExistence type="predicted"/>
<dbReference type="Gene3D" id="3.40.1690.10">
    <property type="entry name" value="secretion proteins EscU"/>
    <property type="match status" value="1"/>
</dbReference>
<dbReference type="AlphaFoldDB" id="A0A511YZI3"/>
<comment type="caution">
    <text evidence="3">The sequence shown here is derived from an EMBL/GenBank/DDBJ whole genome shotgun (WGS) entry which is preliminary data.</text>
</comment>
<feature type="transmembrane region" description="Helical" evidence="2">
    <location>
        <begin position="31"/>
        <end position="54"/>
    </location>
</feature>
<accession>A0A511YZI3</accession>
<dbReference type="GO" id="GO:0005886">
    <property type="term" value="C:plasma membrane"/>
    <property type="evidence" value="ECO:0007669"/>
    <property type="project" value="TreeGrafter"/>
</dbReference>
<feature type="transmembrane region" description="Helical" evidence="2">
    <location>
        <begin position="188"/>
        <end position="209"/>
    </location>
</feature>
<evidence type="ECO:0000313" key="3">
    <source>
        <dbReference type="EMBL" id="GEN80608.1"/>
    </source>
</evidence>
<keyword evidence="3" id="KW-0282">Flagellum</keyword>
<evidence type="ECO:0000256" key="1">
    <source>
        <dbReference type="SAM" id="MobiDB-lite"/>
    </source>
</evidence>
<evidence type="ECO:0000313" key="4">
    <source>
        <dbReference type="Proteomes" id="UP000321484"/>
    </source>
</evidence>
<dbReference type="EMBL" id="BJYK01000008">
    <property type="protein sequence ID" value="GEN80608.1"/>
    <property type="molecule type" value="Genomic_DNA"/>
</dbReference>
<sequence>MSDGQDRTEKATPKRMKEARRKGRLQHSQDLSAWLGIGAAALVLPVVLTAGASAGRDQFALLRDVIASPDPEQAVTALGDGLGSMLPTLAPLAAVVVLAAIAATAVQGGIHPSTHRLKPTFKQFNLAAGVKRLFGMQAAWQGVKAALKAGAIGLVLYTVVQGMVPLLLGSGTHSLSQVLDTVAGGTSNLMRTAVIAGLVLAAADVFVVMRRNRKQTRMTKREVLDEYKQTEGDPLVKSQIRSRQLAMSRNRMIADVAGADVVLVNPTHVAVALKYTPGSGAPKVVAKGAGHVAARIRAKATEKHVPMVEDVPLARALHAACELGQEVPPHLYMAVARILAFVMALRRRGAATGLHRPPGGPTEVPVAA</sequence>
<dbReference type="Proteomes" id="UP000321484">
    <property type="component" value="Unassembled WGS sequence"/>
</dbReference>
<keyword evidence="2" id="KW-1133">Transmembrane helix</keyword>
<dbReference type="InterPro" id="IPR029025">
    <property type="entry name" value="T3SS_substrate_exporter_C"/>
</dbReference>
<feature type="transmembrane region" description="Helical" evidence="2">
    <location>
        <begin position="89"/>
        <end position="110"/>
    </location>
</feature>
<dbReference type="PRINTS" id="PR00950">
    <property type="entry name" value="TYPE3IMSPROT"/>
</dbReference>
<dbReference type="GO" id="GO:0009306">
    <property type="term" value="P:protein secretion"/>
    <property type="evidence" value="ECO:0007669"/>
    <property type="project" value="InterPro"/>
</dbReference>
<gene>
    <name evidence="3" type="primary">flhB</name>
    <name evidence="3" type="ORF">AFE02nite_23420</name>
</gene>
<dbReference type="PANTHER" id="PTHR30531:SF12">
    <property type="entry name" value="FLAGELLAR BIOSYNTHETIC PROTEIN FLHB"/>
    <property type="match status" value="1"/>
</dbReference>
<keyword evidence="2" id="KW-0812">Transmembrane</keyword>
<dbReference type="InterPro" id="IPR006135">
    <property type="entry name" value="T3SS_substrate_exporter"/>
</dbReference>
<dbReference type="Gene3D" id="6.10.250.2080">
    <property type="match status" value="1"/>
</dbReference>
<feature type="transmembrane region" description="Helical" evidence="2">
    <location>
        <begin position="145"/>
        <end position="168"/>
    </location>
</feature>
<evidence type="ECO:0000256" key="2">
    <source>
        <dbReference type="SAM" id="Phobius"/>
    </source>
</evidence>
<keyword evidence="3" id="KW-0966">Cell projection</keyword>
<dbReference type="OrthoDB" id="9807950at2"/>